<feature type="domain" description="Polypeptide-transport-associated ShlB-type" evidence="6">
    <location>
        <begin position="86"/>
        <end position="135"/>
    </location>
</feature>
<evidence type="ECO:0000256" key="3">
    <source>
        <dbReference type="ARBA" id="ARBA00023237"/>
    </source>
</evidence>
<comment type="caution">
    <text evidence="7">The sequence shown here is derived from an EMBL/GenBank/DDBJ whole genome shotgun (WGS) entry which is preliminary data.</text>
</comment>
<feature type="chain" id="PRO_5046909821" evidence="4">
    <location>
        <begin position="22"/>
        <end position="577"/>
    </location>
</feature>
<proteinExistence type="predicted"/>
<protein>
    <submittedName>
        <fullName evidence="7">ShlB/FhaC/HecB family hemolysin secretion/activation protein</fullName>
    </submittedName>
</protein>
<gene>
    <name evidence="7" type="ORF">ACFOMG_08360</name>
</gene>
<evidence type="ECO:0000259" key="6">
    <source>
        <dbReference type="Pfam" id="PF08479"/>
    </source>
</evidence>
<sequence>MKTLCCSLLFTVVLTSPYSYAEKASRYFSDEESVRYRQPEEVSNEQRDNRFDREPRLKITHFDIGSLETSAAYNLDAGELNDIIETARKNKKSLFTIADLDDLVADLTSYYRRKGLLLARVYVPQQRIYKQTLVLGFAPGTLEAINIHGNEHYSNEVISRPFKTLITKPVQASTLEAASQQLMHYPGYNATTAFSAGEQPGSTQINISTQKEESFIAQLGFDNYGSRYTGRYRPSLTGYINNPTGNADQLVLGAAITLDPSNSAYGNILYRVPISAGLTDKSWLNFLSPITRYGMIAELGYTQSSYSVGQELEQLDISGEAGTYFAGLSSNLIFSSRQHLTAGLRLNSKTANTVQNGQTQASDKITSLVAQSRWQIRDEIITGQPGRSQLLFEYHHGLNKVLGSMENGDANSRVNAKGEYAPASFSKYILSLRRQQTINTNELLLALKYLNSPDMLTAIEQTALGGPYAVRGYQSGDFLADSALLLSAEYSGYSSARLSLPIDQLKAGVFYDYGAGWRNDALANENDVAHLSAVGWFADFVKEKKFNTRLMMGIPLSDLKTSDNSSYQFYLSFQRKL</sequence>
<dbReference type="Proteomes" id="UP001595722">
    <property type="component" value="Unassembled WGS sequence"/>
</dbReference>
<dbReference type="InterPro" id="IPR013686">
    <property type="entry name" value="Polypept-transport_assoc_ShlB"/>
</dbReference>
<keyword evidence="3" id="KW-0998">Cell outer membrane</keyword>
<feature type="domain" description="Haemolysin activator HlyB C-terminal" evidence="5">
    <location>
        <begin position="201"/>
        <end position="528"/>
    </location>
</feature>
<keyword evidence="1" id="KW-0472">Membrane</keyword>
<evidence type="ECO:0000313" key="7">
    <source>
        <dbReference type="EMBL" id="MFC3680119.1"/>
    </source>
</evidence>
<dbReference type="InterPro" id="IPR005565">
    <property type="entry name" value="Hemolysn_activator_HlyB_C"/>
</dbReference>
<dbReference type="EMBL" id="JBHRYB010000005">
    <property type="protein sequence ID" value="MFC3680119.1"/>
    <property type="molecule type" value="Genomic_DNA"/>
</dbReference>
<dbReference type="Pfam" id="PF03865">
    <property type="entry name" value="ShlB"/>
    <property type="match status" value="1"/>
</dbReference>
<evidence type="ECO:0000313" key="8">
    <source>
        <dbReference type="Proteomes" id="UP001595722"/>
    </source>
</evidence>
<name>A0ABV7VSF1_9GAMM</name>
<accession>A0ABV7VSF1</accession>
<evidence type="ECO:0000259" key="5">
    <source>
        <dbReference type="Pfam" id="PF03865"/>
    </source>
</evidence>
<evidence type="ECO:0000256" key="2">
    <source>
        <dbReference type="ARBA" id="ARBA00022692"/>
    </source>
</evidence>
<organism evidence="7 8">
    <name type="scientific">Bacterioplanoides pacificum</name>
    <dbReference type="NCBI Taxonomy" id="1171596"/>
    <lineage>
        <taxon>Bacteria</taxon>
        <taxon>Pseudomonadati</taxon>
        <taxon>Pseudomonadota</taxon>
        <taxon>Gammaproteobacteria</taxon>
        <taxon>Oceanospirillales</taxon>
        <taxon>Oceanospirillaceae</taxon>
        <taxon>Bacterioplanoides</taxon>
    </lineage>
</organism>
<dbReference type="Pfam" id="PF08479">
    <property type="entry name" value="POTRA_2"/>
    <property type="match status" value="1"/>
</dbReference>
<evidence type="ECO:0000256" key="4">
    <source>
        <dbReference type="SAM" id="SignalP"/>
    </source>
</evidence>
<dbReference type="Gene3D" id="3.10.20.310">
    <property type="entry name" value="membrane protein fhac"/>
    <property type="match status" value="1"/>
</dbReference>
<feature type="signal peptide" evidence="4">
    <location>
        <begin position="1"/>
        <end position="21"/>
    </location>
</feature>
<dbReference type="PANTHER" id="PTHR34597">
    <property type="entry name" value="SLR1661 PROTEIN"/>
    <property type="match status" value="1"/>
</dbReference>
<dbReference type="PANTHER" id="PTHR34597:SF3">
    <property type="entry name" value="OUTER MEMBRANE TRANSPORTER CDIB"/>
    <property type="match status" value="1"/>
</dbReference>
<keyword evidence="2" id="KW-0812">Transmembrane</keyword>
<dbReference type="InterPro" id="IPR051544">
    <property type="entry name" value="TPS_OM_transporter"/>
</dbReference>
<keyword evidence="1" id="KW-1134">Transmembrane beta strand</keyword>
<keyword evidence="8" id="KW-1185">Reference proteome</keyword>
<evidence type="ECO:0000256" key="1">
    <source>
        <dbReference type="ARBA" id="ARBA00022452"/>
    </source>
</evidence>
<dbReference type="Gene3D" id="2.40.160.50">
    <property type="entry name" value="membrane protein fhac: a member of the omp85/tpsb transporter family"/>
    <property type="match status" value="1"/>
</dbReference>
<keyword evidence="4" id="KW-0732">Signal</keyword>
<reference evidence="8" key="1">
    <citation type="journal article" date="2019" name="Int. J. Syst. Evol. Microbiol.">
        <title>The Global Catalogue of Microorganisms (GCM) 10K type strain sequencing project: providing services to taxonomists for standard genome sequencing and annotation.</title>
        <authorList>
            <consortium name="The Broad Institute Genomics Platform"/>
            <consortium name="The Broad Institute Genome Sequencing Center for Infectious Disease"/>
            <person name="Wu L."/>
            <person name="Ma J."/>
        </authorList>
    </citation>
    <scope>NUCLEOTIDE SEQUENCE [LARGE SCALE GENOMIC DNA]</scope>
    <source>
        <strain evidence="8">KCTC 42424</strain>
    </source>
</reference>